<dbReference type="GO" id="GO:0031267">
    <property type="term" value="F:small GTPase binding"/>
    <property type="evidence" value="ECO:0007669"/>
    <property type="project" value="TreeGrafter"/>
</dbReference>
<comment type="caution">
    <text evidence="6">The sequence shown here is derived from an EMBL/GenBank/DDBJ whole genome shotgun (WGS) entry which is preliminary data.</text>
</comment>
<proteinExistence type="predicted"/>
<evidence type="ECO:0000313" key="6">
    <source>
        <dbReference type="EMBL" id="OMJ84971.1"/>
    </source>
</evidence>
<dbReference type="GO" id="GO:0005096">
    <property type="term" value="F:GTPase activator activity"/>
    <property type="evidence" value="ECO:0007669"/>
    <property type="project" value="UniProtKB-KW"/>
</dbReference>
<feature type="coiled-coil region" evidence="4">
    <location>
        <begin position="543"/>
        <end position="591"/>
    </location>
</feature>
<dbReference type="Proteomes" id="UP000187209">
    <property type="component" value="Unassembled WGS sequence"/>
</dbReference>
<accession>A0A1R2C7L2</accession>
<dbReference type="SMART" id="SM00368">
    <property type="entry name" value="LRR_RI"/>
    <property type="match status" value="10"/>
</dbReference>
<keyword evidence="7" id="KW-1185">Reference proteome</keyword>
<reference evidence="6 7" key="1">
    <citation type="submission" date="2016-11" db="EMBL/GenBank/DDBJ databases">
        <title>The macronuclear genome of Stentor coeruleus: a giant cell with tiny introns.</title>
        <authorList>
            <person name="Slabodnick M."/>
            <person name="Ruby J.G."/>
            <person name="Reiff S.B."/>
            <person name="Swart E.C."/>
            <person name="Gosai S."/>
            <person name="Prabakaran S."/>
            <person name="Witkowska E."/>
            <person name="Larue G.E."/>
            <person name="Fisher S."/>
            <person name="Freeman R.M."/>
            <person name="Gunawardena J."/>
            <person name="Chu W."/>
            <person name="Stover N.A."/>
            <person name="Gregory B.D."/>
            <person name="Nowacki M."/>
            <person name="Derisi J."/>
            <person name="Roy S.W."/>
            <person name="Marshall W.F."/>
            <person name="Sood P."/>
        </authorList>
    </citation>
    <scope>NUCLEOTIDE SEQUENCE [LARGE SCALE GENOMIC DNA]</scope>
    <source>
        <strain evidence="6">WM001</strain>
    </source>
</reference>
<dbReference type="GO" id="GO:0048471">
    <property type="term" value="C:perinuclear region of cytoplasm"/>
    <property type="evidence" value="ECO:0007669"/>
    <property type="project" value="TreeGrafter"/>
</dbReference>
<name>A0A1R2C7L2_9CILI</name>
<evidence type="ECO:0000313" key="7">
    <source>
        <dbReference type="Proteomes" id="UP000187209"/>
    </source>
</evidence>
<dbReference type="Pfam" id="PF00560">
    <property type="entry name" value="LRR_1"/>
    <property type="match status" value="1"/>
</dbReference>
<dbReference type="PANTHER" id="PTHR24113:SF12">
    <property type="entry name" value="RAN GTPASE-ACTIVATING PROTEIN 1"/>
    <property type="match status" value="1"/>
</dbReference>
<feature type="compositionally biased region" description="Basic and acidic residues" evidence="5">
    <location>
        <begin position="64"/>
        <end position="73"/>
    </location>
</feature>
<dbReference type="PANTHER" id="PTHR24113">
    <property type="entry name" value="RAN GTPASE-ACTIVATING PROTEIN 1"/>
    <property type="match status" value="1"/>
</dbReference>
<gene>
    <name evidence="6" type="ORF">SteCoe_13804</name>
</gene>
<evidence type="ECO:0000256" key="3">
    <source>
        <dbReference type="ARBA" id="ARBA00022737"/>
    </source>
</evidence>
<evidence type="ECO:0000256" key="1">
    <source>
        <dbReference type="ARBA" id="ARBA00022468"/>
    </source>
</evidence>
<dbReference type="AlphaFoldDB" id="A0A1R2C7L2"/>
<evidence type="ECO:0000256" key="2">
    <source>
        <dbReference type="ARBA" id="ARBA00022614"/>
    </source>
</evidence>
<dbReference type="Pfam" id="PF13516">
    <property type="entry name" value="LRR_6"/>
    <property type="match status" value="5"/>
</dbReference>
<protein>
    <submittedName>
        <fullName evidence="6">Uncharacterized protein</fullName>
    </submittedName>
</protein>
<dbReference type="OrthoDB" id="291766at2759"/>
<evidence type="ECO:0000256" key="5">
    <source>
        <dbReference type="SAM" id="MobiDB-lite"/>
    </source>
</evidence>
<keyword evidence="4" id="KW-0175">Coiled coil</keyword>
<organism evidence="6 7">
    <name type="scientific">Stentor coeruleus</name>
    <dbReference type="NCBI Taxonomy" id="5963"/>
    <lineage>
        <taxon>Eukaryota</taxon>
        <taxon>Sar</taxon>
        <taxon>Alveolata</taxon>
        <taxon>Ciliophora</taxon>
        <taxon>Postciliodesmatophora</taxon>
        <taxon>Heterotrichea</taxon>
        <taxon>Heterotrichida</taxon>
        <taxon>Stentoridae</taxon>
        <taxon>Stentor</taxon>
    </lineage>
</organism>
<dbReference type="GO" id="GO:0005829">
    <property type="term" value="C:cytosol"/>
    <property type="evidence" value="ECO:0007669"/>
    <property type="project" value="TreeGrafter"/>
</dbReference>
<feature type="region of interest" description="Disordered" evidence="5">
    <location>
        <begin position="50"/>
        <end position="85"/>
    </location>
</feature>
<dbReference type="InterPro" id="IPR032675">
    <property type="entry name" value="LRR_dom_sf"/>
</dbReference>
<feature type="coiled-coil region" evidence="4">
    <location>
        <begin position="657"/>
        <end position="712"/>
    </location>
</feature>
<sequence>MDCNLMEGKTQAVNIRSSWDKLESLMNTPITRKTNRIQISSNRASFLTSSARRTASLTMTSEPRYSRNSEHSKNPSQPQSHDDSILLRRSLTVKEQKTEIPLESIKALFSAKCIDLLRDVNKEQEELFIKNFQQFCSSRILNLSNMNLAEASAKVISDILASCNCLSRVNLGKNHFGNRGCLEICTSVKKNTSIIEIVLTNNDITATGATDIVKQLINDHLISINLSSDENLHKNTLGTCAGIEKMFMQKTLNYLNLSGTKISEQNFAKISKSMINNSSLIVLNLSSNKFLTKAFKQFVESLISTKIEELFISNCRIKDKHCENLSYLLRDMLSLKRLDLSSNLFTDEGISNIFKEIQYNTCLKYLNISKNHLSKGLPENFYQLCVDNHTLTELNLSNCDLHNNLYILIESLNKADTLKKLDLSFNSIKNKGAEYLSKALALNKSLISLNLSFNKIKNKGGCSLAKALQDNTYLEELNLKENGIKNKAAELLNNVCRTNSKITKLNLKLNPIHVKYTQSINQILGKRQEKLACNNIPVLKKKIVRLRKEKDENNKIFKKIEKKTKEHKIYLEKFEQMNDKLNKLKEEQKVSMRTVKNQLFVVQIQHSTKKGMYNNVCKELTELQNNSTQKTKKIEKDIGDVDSHLVSLASHSIFYLEQKIELKIQKMKGDYDELNNQYKKLVEYNESLHKSLPQLKKELQQLHHELDLAKHNKTKMHFLISEKIPAGKNVRVF</sequence>
<dbReference type="EMBL" id="MPUH01000252">
    <property type="protein sequence ID" value="OMJ84971.1"/>
    <property type="molecule type" value="Genomic_DNA"/>
</dbReference>
<dbReference type="GO" id="GO:0005634">
    <property type="term" value="C:nucleus"/>
    <property type="evidence" value="ECO:0007669"/>
    <property type="project" value="TreeGrafter"/>
</dbReference>
<keyword evidence="2" id="KW-0433">Leucine-rich repeat</keyword>
<keyword evidence="1" id="KW-0343">GTPase activation</keyword>
<dbReference type="Gene3D" id="3.80.10.10">
    <property type="entry name" value="Ribonuclease Inhibitor"/>
    <property type="match status" value="3"/>
</dbReference>
<feature type="compositionally biased region" description="Polar residues" evidence="5">
    <location>
        <begin position="50"/>
        <end position="63"/>
    </location>
</feature>
<dbReference type="GO" id="GO:0006913">
    <property type="term" value="P:nucleocytoplasmic transport"/>
    <property type="evidence" value="ECO:0007669"/>
    <property type="project" value="TreeGrafter"/>
</dbReference>
<keyword evidence="3" id="KW-0677">Repeat</keyword>
<dbReference type="InterPro" id="IPR027038">
    <property type="entry name" value="RanGap"/>
</dbReference>
<dbReference type="SUPFAM" id="SSF52047">
    <property type="entry name" value="RNI-like"/>
    <property type="match status" value="1"/>
</dbReference>
<dbReference type="InterPro" id="IPR001611">
    <property type="entry name" value="Leu-rich_rpt"/>
</dbReference>
<evidence type="ECO:0000256" key="4">
    <source>
        <dbReference type="SAM" id="Coils"/>
    </source>
</evidence>